<evidence type="ECO:0000256" key="1">
    <source>
        <dbReference type="SAM" id="Phobius"/>
    </source>
</evidence>
<dbReference type="Proteomes" id="UP001165489">
    <property type="component" value="Unassembled WGS sequence"/>
</dbReference>
<dbReference type="RefSeq" id="WP_241350220.1">
    <property type="nucleotide sequence ID" value="NZ_JAKZGP010000122.1"/>
</dbReference>
<keyword evidence="1" id="KW-1133">Transmembrane helix</keyword>
<proteinExistence type="predicted"/>
<evidence type="ECO:0000313" key="2">
    <source>
        <dbReference type="EMBL" id="MCH7411797.1"/>
    </source>
</evidence>
<keyword evidence="3" id="KW-1185">Reference proteome</keyword>
<sequence length="138" mass="16061">MSDKQKLYLGLLLGLLAFISWSLYYNSYDKLYTIGIVENKQTGLKSGTVVKYSYSHKGRNHEGGTGIGDYKVKVRDRYIVEFAKDKVDLSKALFYYPVPDSIAIEVPREGWKEVPSELKQYRRKRTELFGLYDIVFRK</sequence>
<protein>
    <recommendedName>
        <fullName evidence="4">DUF3592 domain-containing protein</fullName>
    </recommendedName>
</protein>
<gene>
    <name evidence="2" type="ORF">MM239_20590</name>
</gene>
<feature type="transmembrane region" description="Helical" evidence="1">
    <location>
        <begin position="7"/>
        <end position="25"/>
    </location>
</feature>
<comment type="caution">
    <text evidence="2">The sequence shown here is derived from an EMBL/GenBank/DDBJ whole genome shotgun (WGS) entry which is preliminary data.</text>
</comment>
<reference evidence="2" key="1">
    <citation type="submission" date="2022-03" db="EMBL/GenBank/DDBJ databases">
        <title>De novo assembled genomes of Belliella spp. (Cyclobacteriaceae) strains.</title>
        <authorList>
            <person name="Szabo A."/>
            <person name="Korponai K."/>
            <person name="Felfoldi T."/>
        </authorList>
    </citation>
    <scope>NUCLEOTIDE SEQUENCE</scope>
    <source>
        <strain evidence="2">DSM 111904</strain>
    </source>
</reference>
<organism evidence="2 3">
    <name type="scientific">Belliella filtrata</name>
    <dbReference type="NCBI Taxonomy" id="2923435"/>
    <lineage>
        <taxon>Bacteria</taxon>
        <taxon>Pseudomonadati</taxon>
        <taxon>Bacteroidota</taxon>
        <taxon>Cytophagia</taxon>
        <taxon>Cytophagales</taxon>
        <taxon>Cyclobacteriaceae</taxon>
        <taxon>Belliella</taxon>
    </lineage>
</organism>
<evidence type="ECO:0008006" key="4">
    <source>
        <dbReference type="Google" id="ProtNLM"/>
    </source>
</evidence>
<name>A0ABS9V5W8_9BACT</name>
<accession>A0ABS9V5W8</accession>
<keyword evidence="1" id="KW-0472">Membrane</keyword>
<keyword evidence="1" id="KW-0812">Transmembrane</keyword>
<evidence type="ECO:0000313" key="3">
    <source>
        <dbReference type="Proteomes" id="UP001165489"/>
    </source>
</evidence>
<dbReference type="EMBL" id="JAKZGP010000122">
    <property type="protein sequence ID" value="MCH7411797.1"/>
    <property type="molecule type" value="Genomic_DNA"/>
</dbReference>